<dbReference type="AlphaFoldDB" id="A0A2S8G452"/>
<evidence type="ECO:0000313" key="2">
    <source>
        <dbReference type="Proteomes" id="UP000240009"/>
    </source>
</evidence>
<proteinExistence type="predicted"/>
<protein>
    <submittedName>
        <fullName evidence="1">Uncharacterized protein</fullName>
    </submittedName>
</protein>
<name>A0A2S8G452_9BACT</name>
<evidence type="ECO:0000313" key="1">
    <source>
        <dbReference type="EMBL" id="PQO39228.1"/>
    </source>
</evidence>
<accession>A0A2S8G452</accession>
<gene>
    <name evidence="1" type="ORF">C5Y96_05055</name>
</gene>
<sequence>MKSISTLQAIKCLSDKLGLHGFPEASAIPAKLAVLRLRFAIHKKYAFSEQSLEIDSSSNEFAELVTAKIESFLTLGRELDPVEMINANNAIQFIAQLLMEEIPIHQRDVTPPTLSNCI</sequence>
<dbReference type="EMBL" id="PUIA01000016">
    <property type="protein sequence ID" value="PQO39228.1"/>
    <property type="molecule type" value="Genomic_DNA"/>
</dbReference>
<comment type="caution">
    <text evidence="1">The sequence shown here is derived from an EMBL/GenBank/DDBJ whole genome shotgun (WGS) entry which is preliminary data.</text>
</comment>
<dbReference type="Proteomes" id="UP000240009">
    <property type="component" value="Unassembled WGS sequence"/>
</dbReference>
<dbReference type="RefSeq" id="WP_105350518.1">
    <property type="nucleotide sequence ID" value="NZ_PUIA01000016.1"/>
</dbReference>
<reference evidence="1 2" key="1">
    <citation type="submission" date="2018-02" db="EMBL/GenBank/DDBJ databases">
        <title>Comparative genomes isolates from brazilian mangrove.</title>
        <authorList>
            <person name="Araujo J.E."/>
            <person name="Taketani R.G."/>
            <person name="Silva M.C.P."/>
            <person name="Loureco M.V."/>
            <person name="Andreote F.D."/>
        </authorList>
    </citation>
    <scope>NUCLEOTIDE SEQUENCE [LARGE SCALE GENOMIC DNA]</scope>
    <source>
        <strain evidence="1 2">HEX-2 MGV</strain>
    </source>
</reference>
<organism evidence="1 2">
    <name type="scientific">Blastopirellula marina</name>
    <dbReference type="NCBI Taxonomy" id="124"/>
    <lineage>
        <taxon>Bacteria</taxon>
        <taxon>Pseudomonadati</taxon>
        <taxon>Planctomycetota</taxon>
        <taxon>Planctomycetia</taxon>
        <taxon>Pirellulales</taxon>
        <taxon>Pirellulaceae</taxon>
        <taxon>Blastopirellula</taxon>
    </lineage>
</organism>